<name>A0A931DP82_9ACTN</name>
<evidence type="ECO:0000256" key="1">
    <source>
        <dbReference type="SAM" id="Phobius"/>
    </source>
</evidence>
<evidence type="ECO:0000313" key="3">
    <source>
        <dbReference type="Proteomes" id="UP000614047"/>
    </source>
</evidence>
<accession>A0A931DP82</accession>
<reference evidence="2" key="1">
    <citation type="submission" date="2020-11" db="EMBL/GenBank/DDBJ databases">
        <title>Sequencing the genomes of 1000 actinobacteria strains.</title>
        <authorList>
            <person name="Klenk H.-P."/>
        </authorList>
    </citation>
    <scope>NUCLEOTIDE SEQUENCE</scope>
    <source>
        <strain evidence="2">DSM 43175</strain>
    </source>
</reference>
<dbReference type="InterPro" id="IPR019658">
    <property type="entry name" value="DUF2515"/>
</dbReference>
<comment type="caution">
    <text evidence="2">The sequence shown here is derived from an EMBL/GenBank/DDBJ whole genome shotgun (WGS) entry which is preliminary data.</text>
</comment>
<dbReference type="EMBL" id="JADOUA010000001">
    <property type="protein sequence ID" value="MBG6091542.1"/>
    <property type="molecule type" value="Genomic_DNA"/>
</dbReference>
<evidence type="ECO:0000313" key="2">
    <source>
        <dbReference type="EMBL" id="MBG6091542.1"/>
    </source>
</evidence>
<dbReference type="Proteomes" id="UP000614047">
    <property type="component" value="Unassembled WGS sequence"/>
</dbReference>
<gene>
    <name evidence="2" type="ORF">IW256_005655</name>
</gene>
<dbReference type="Pfam" id="PF10720">
    <property type="entry name" value="DUF2515"/>
    <property type="match status" value="1"/>
</dbReference>
<dbReference type="RefSeq" id="WP_197013842.1">
    <property type="nucleotide sequence ID" value="NZ_BAABES010000019.1"/>
</dbReference>
<keyword evidence="1" id="KW-0472">Membrane</keyword>
<protein>
    <submittedName>
        <fullName evidence="2">Uncharacterized protein</fullName>
    </submittedName>
</protein>
<keyword evidence="1" id="KW-0812">Transmembrane</keyword>
<organism evidence="2 3">
    <name type="scientific">Actinomadura viridis</name>
    <dbReference type="NCBI Taxonomy" id="58110"/>
    <lineage>
        <taxon>Bacteria</taxon>
        <taxon>Bacillati</taxon>
        <taxon>Actinomycetota</taxon>
        <taxon>Actinomycetes</taxon>
        <taxon>Streptosporangiales</taxon>
        <taxon>Thermomonosporaceae</taxon>
        <taxon>Actinomadura</taxon>
    </lineage>
</organism>
<sequence>MGLSRSYTKGERGESAISYVAVSLLLAGVVAAVVSVAGLDDQVLRSISCSVAKITSEKCKVPDAPPVSGAPAAGSTPPPLDADGYWDLLCRQQQFHCDDWDPSRGLSCNDHNVVTVYRYYADLYLRNPELQWAGMASLAGGLVYGGMQDLHVLRKLSRDVREEVLRKRFPMMPNELIAAIAGATEEELEFFEDKFVAMHKQIFRDLGWQHLAYDRGGIEEIRRLADAGQIPRATLEAWEDIASGDPQRVSRGNEALLYREQKTILQDDYDEMKNHHGLLGLAVTYMMGQTSESPIPGGRPFRDVVNELATVDLPDQICLTPWGPCQSIPVDDITLRAPIATGNIATFDSRWKWISEDMLPRYQELLRTDPDRIRREVGRQPGDRAAEGRLIPIGYNPRDGVC</sequence>
<feature type="transmembrane region" description="Helical" evidence="1">
    <location>
        <begin position="16"/>
        <end position="39"/>
    </location>
</feature>
<dbReference type="AlphaFoldDB" id="A0A931DP82"/>
<keyword evidence="1" id="KW-1133">Transmembrane helix</keyword>
<keyword evidence="3" id="KW-1185">Reference proteome</keyword>
<proteinExistence type="predicted"/>